<reference evidence="1 2" key="1">
    <citation type="submission" date="2014-12" db="EMBL/GenBank/DDBJ databases">
        <title>Partial genome sequence of Streptococcus constellatus KCOM 1650 (= ChDC B144).</title>
        <authorList>
            <person name="Kook J.-K."/>
            <person name="Park S.-N."/>
            <person name="Lim Y.K."/>
            <person name="Jo E."/>
        </authorList>
    </citation>
    <scope>NUCLEOTIDE SEQUENCE [LARGE SCALE GENOMIC DNA]</scope>
    <source>
        <strain evidence="1 2">KCOM 1650</strain>
    </source>
</reference>
<dbReference type="STRING" id="862969.SCI_0982"/>
<dbReference type="Pfam" id="PF16264">
    <property type="entry name" value="SatD"/>
    <property type="match status" value="1"/>
</dbReference>
<name>A0A0C1HX56_STRCV</name>
<organism evidence="1 2">
    <name type="scientific">Streptococcus constellatus</name>
    <dbReference type="NCBI Taxonomy" id="76860"/>
    <lineage>
        <taxon>Bacteria</taxon>
        <taxon>Bacillati</taxon>
        <taxon>Bacillota</taxon>
        <taxon>Bacilli</taxon>
        <taxon>Lactobacillales</taxon>
        <taxon>Streptococcaceae</taxon>
        <taxon>Streptococcus</taxon>
        <taxon>Streptococcus anginosus group</taxon>
    </lineage>
</organism>
<dbReference type="OrthoDB" id="3197351at2"/>
<keyword evidence="1" id="KW-0238">DNA-binding</keyword>
<dbReference type="RefSeq" id="WP_022524577.1">
    <property type="nucleotide sequence ID" value="NZ_CP068213.1"/>
</dbReference>
<evidence type="ECO:0000313" key="2">
    <source>
        <dbReference type="Proteomes" id="UP000031339"/>
    </source>
</evidence>
<comment type="caution">
    <text evidence="1">The sequence shown here is derived from an EMBL/GenBank/DDBJ whole genome shotgun (WGS) entry which is preliminary data.</text>
</comment>
<dbReference type="Proteomes" id="UP000031339">
    <property type="component" value="Unassembled WGS sequence"/>
</dbReference>
<gene>
    <name evidence="1" type="ORF">RN79_03465</name>
</gene>
<dbReference type="EMBL" id="JWIY01000001">
    <property type="protein sequence ID" value="KIC78638.1"/>
    <property type="molecule type" value="Genomic_DNA"/>
</dbReference>
<proteinExistence type="predicted"/>
<accession>A0A0C1HX56</accession>
<evidence type="ECO:0000313" key="1">
    <source>
        <dbReference type="EMBL" id="KIC78638.1"/>
    </source>
</evidence>
<protein>
    <submittedName>
        <fullName evidence="1">DNA-binding protein</fullName>
    </submittedName>
</protein>
<dbReference type="GeneID" id="93847040"/>
<dbReference type="AlphaFoldDB" id="A0A0C1HX56"/>
<dbReference type="GO" id="GO:0003677">
    <property type="term" value="F:DNA binding"/>
    <property type="evidence" value="ECO:0007669"/>
    <property type="project" value="UniProtKB-KW"/>
</dbReference>
<dbReference type="eggNOG" id="COG1595">
    <property type="taxonomic scope" value="Bacteria"/>
</dbReference>
<dbReference type="InterPro" id="IPR032580">
    <property type="entry name" value="SatD"/>
</dbReference>
<sequence length="225" mass="25833">MMYIALIGDIIESKKIQDRAQVQQHLLQLMKELNQQYQNYLVSPFTVTTGDEFQALFSPNSYIFQIIDQLSVAFAPYEIRFGIGVGDMITEINKEQSIGSDGPAYWLAREAINHIHDKNDYGINHISVFLANEEVSWTVNAMLAACSFIQSKWTEVQYDVLKQLLAENIYDETFSHKEIARLLGITPSAFNKRIKASGLKIYLRNKRVAMNQILKEIAKEESRYV</sequence>